<reference evidence="1" key="1">
    <citation type="submission" date="2021-02" db="EMBL/GenBank/DDBJ databases">
        <authorList>
            <person name="Nowell W R."/>
        </authorList>
    </citation>
    <scope>NUCLEOTIDE SEQUENCE</scope>
</reference>
<dbReference type="Proteomes" id="UP000681967">
    <property type="component" value="Unassembled WGS sequence"/>
</dbReference>
<gene>
    <name evidence="1" type="ORF">BYL167_LOCUS62207</name>
</gene>
<evidence type="ECO:0000313" key="1">
    <source>
        <dbReference type="EMBL" id="CAF5083374.1"/>
    </source>
</evidence>
<dbReference type="AlphaFoldDB" id="A0A8S3ESP6"/>
<comment type="caution">
    <text evidence="1">The sequence shown here is derived from an EMBL/GenBank/DDBJ whole genome shotgun (WGS) entry which is preliminary data.</text>
</comment>
<proteinExistence type="predicted"/>
<evidence type="ECO:0000313" key="2">
    <source>
        <dbReference type="Proteomes" id="UP000681967"/>
    </source>
</evidence>
<name>A0A8S3ESP6_9BILA</name>
<dbReference type="EMBL" id="CAJOBH010234176">
    <property type="protein sequence ID" value="CAF5083374.1"/>
    <property type="molecule type" value="Genomic_DNA"/>
</dbReference>
<accession>A0A8S3ESP6</accession>
<sequence>MADKRPLIHPFFTVKKKKQTESTEVTEPTADLSASINNCNDVNIEENPDRYTSLIIVDDELEEDVSSSFVNDQSEKLLSKCDLVCCTSSKVYVPEHGSKFSLGLLSVKQQRSCTVSTVAQQILRLEKRFTWAPPTQSQQIHSECLYVVQQQSKPSILVQIDTVTKQQQEQRRRLFMAEVSSLQYLLRQGIALRGRSENEGNLFQLMLLRSVDITGLDQWLHDKKYLSHNIVNELAKEMALIILRNLCIE</sequence>
<organism evidence="1 2">
    <name type="scientific">Rotaria magnacalcarata</name>
    <dbReference type="NCBI Taxonomy" id="392030"/>
    <lineage>
        <taxon>Eukaryota</taxon>
        <taxon>Metazoa</taxon>
        <taxon>Spiralia</taxon>
        <taxon>Gnathifera</taxon>
        <taxon>Rotifera</taxon>
        <taxon>Eurotatoria</taxon>
        <taxon>Bdelloidea</taxon>
        <taxon>Philodinida</taxon>
        <taxon>Philodinidae</taxon>
        <taxon>Rotaria</taxon>
    </lineage>
</organism>
<protein>
    <submittedName>
        <fullName evidence="1">Uncharacterized protein</fullName>
    </submittedName>
</protein>
<feature type="non-terminal residue" evidence="1">
    <location>
        <position position="1"/>
    </location>
</feature>